<gene>
    <name evidence="2" type="ORF">GCM10009038_02220</name>
</gene>
<reference evidence="3" key="1">
    <citation type="journal article" date="2019" name="Int. J. Syst. Evol. Microbiol.">
        <title>The Global Catalogue of Microorganisms (GCM) 10K type strain sequencing project: providing services to taxonomists for standard genome sequencing and annotation.</title>
        <authorList>
            <consortium name="The Broad Institute Genomics Platform"/>
            <consortium name="The Broad Institute Genome Sequencing Center for Infectious Disease"/>
            <person name="Wu L."/>
            <person name="Ma J."/>
        </authorList>
    </citation>
    <scope>NUCLEOTIDE SEQUENCE [LARGE SCALE GENOMIC DNA]</scope>
    <source>
        <strain evidence="3">KCTC 32998</strain>
    </source>
</reference>
<name>A0ABQ3DUT4_9GAMM</name>
<dbReference type="RefSeq" id="WP_189442750.1">
    <property type="nucleotide sequence ID" value="NZ_BMZI01000001.1"/>
</dbReference>
<feature type="domain" description="HTH merR-type" evidence="1">
    <location>
        <begin position="20"/>
        <end position="89"/>
    </location>
</feature>
<evidence type="ECO:0000259" key="1">
    <source>
        <dbReference type="SMART" id="SM00422"/>
    </source>
</evidence>
<comment type="caution">
    <text evidence="2">The sequence shown here is derived from an EMBL/GenBank/DDBJ whole genome shotgun (WGS) entry which is preliminary data.</text>
</comment>
<dbReference type="EMBL" id="BMZI01000001">
    <property type="protein sequence ID" value="GHB08321.1"/>
    <property type="molecule type" value="Genomic_DNA"/>
</dbReference>
<dbReference type="Proteomes" id="UP000646745">
    <property type="component" value="Unassembled WGS sequence"/>
</dbReference>
<protein>
    <recommendedName>
        <fullName evidence="1">HTH merR-type domain-containing protein</fullName>
    </recommendedName>
</protein>
<evidence type="ECO:0000313" key="2">
    <source>
        <dbReference type="EMBL" id="GHB08321.1"/>
    </source>
</evidence>
<keyword evidence="3" id="KW-1185">Reference proteome</keyword>
<dbReference type="Pfam" id="PF13591">
    <property type="entry name" value="MerR_2"/>
    <property type="match status" value="1"/>
</dbReference>
<proteinExistence type="predicted"/>
<accession>A0ABQ3DUT4</accession>
<evidence type="ECO:0000313" key="3">
    <source>
        <dbReference type="Proteomes" id="UP000646745"/>
    </source>
</evidence>
<dbReference type="Gene3D" id="1.10.1660.10">
    <property type="match status" value="1"/>
</dbReference>
<dbReference type="InterPro" id="IPR009061">
    <property type="entry name" value="DNA-bd_dom_put_sf"/>
</dbReference>
<dbReference type="SUPFAM" id="SSF46955">
    <property type="entry name" value="Putative DNA-binding domain"/>
    <property type="match status" value="1"/>
</dbReference>
<dbReference type="SMART" id="SM00422">
    <property type="entry name" value="HTH_MERR"/>
    <property type="match status" value="1"/>
</dbReference>
<dbReference type="InterPro" id="IPR000551">
    <property type="entry name" value="MerR-type_HTH_dom"/>
</dbReference>
<organism evidence="2 3">
    <name type="scientific">Salinicola rhizosphaerae</name>
    <dbReference type="NCBI Taxonomy" id="1443141"/>
    <lineage>
        <taxon>Bacteria</taxon>
        <taxon>Pseudomonadati</taxon>
        <taxon>Pseudomonadota</taxon>
        <taxon>Gammaproteobacteria</taxon>
        <taxon>Oceanospirillales</taxon>
        <taxon>Halomonadaceae</taxon>
        <taxon>Salinicola</taxon>
    </lineage>
</organism>
<sequence>MTTRDITHLRVENLDEAPVMTLGDICRACTVHAEWIVELIDEGIITPEGRHREQWRFYGGSLHRVRTVQRLQRDLGVNLAGAALALELLEELNDLRRRLGDRG</sequence>